<keyword evidence="3" id="KW-1185">Reference proteome</keyword>
<dbReference type="Gene3D" id="3.90.70.10">
    <property type="entry name" value="Cysteine proteinases"/>
    <property type="match status" value="1"/>
</dbReference>
<sequence>MKPRSAASLRLAVAALLGFAVGMCLWFGLTVSHINDDVNATAQTYKQGYSDGYIAAIPVYDTAKTSAKSGYMPLFLQKDPQWANVAYSDGTISTYGCGLTSAAMALSYLTNKEITPDLLAAFVGESCLTDRVNDMAKFSDYLAKTYHLQARETFWGTAEALKAVDDGWVVFAGVSGAFGERSYGSHVVMIWRSNGDGTYLLRDPDDVANSIKTWTKDELLSVGFMQFDAVRG</sequence>
<dbReference type="OrthoDB" id="3183901at2"/>
<dbReference type="Pfam" id="PF13529">
    <property type="entry name" value="Peptidase_C39_2"/>
    <property type="match status" value="1"/>
</dbReference>
<dbReference type="Proteomes" id="UP000293345">
    <property type="component" value="Unassembled WGS sequence"/>
</dbReference>
<accession>A0A4Q2K4W9</accession>
<evidence type="ECO:0000259" key="1">
    <source>
        <dbReference type="Pfam" id="PF13529"/>
    </source>
</evidence>
<dbReference type="AlphaFoldDB" id="A0A4Q2K4W9"/>
<evidence type="ECO:0000313" key="3">
    <source>
        <dbReference type="Proteomes" id="UP000293345"/>
    </source>
</evidence>
<proteinExistence type="predicted"/>
<comment type="caution">
    <text evidence="2">The sequence shown here is derived from an EMBL/GenBank/DDBJ whole genome shotgun (WGS) entry which is preliminary data.</text>
</comment>
<gene>
    <name evidence="2" type="ORF">ET524_10560</name>
</gene>
<evidence type="ECO:0000313" key="2">
    <source>
        <dbReference type="EMBL" id="RXZ54873.1"/>
    </source>
</evidence>
<organism evidence="2 3">
    <name type="scientific">Senegalimassilia faecalis</name>
    <dbReference type="NCBI Taxonomy" id="2509433"/>
    <lineage>
        <taxon>Bacteria</taxon>
        <taxon>Bacillati</taxon>
        <taxon>Actinomycetota</taxon>
        <taxon>Coriobacteriia</taxon>
        <taxon>Coriobacteriales</taxon>
        <taxon>Coriobacteriaceae</taxon>
        <taxon>Senegalimassilia</taxon>
    </lineage>
</organism>
<dbReference type="RefSeq" id="WP_129425678.1">
    <property type="nucleotide sequence ID" value="NZ_SDPW01000001.1"/>
</dbReference>
<protein>
    <recommendedName>
        <fullName evidence="1">Peptidase C39-like domain-containing protein</fullName>
    </recommendedName>
</protein>
<dbReference type="EMBL" id="SDPW01000001">
    <property type="protein sequence ID" value="RXZ54873.1"/>
    <property type="molecule type" value="Genomic_DNA"/>
</dbReference>
<reference evidence="2 3" key="1">
    <citation type="submission" date="2019-01" db="EMBL/GenBank/DDBJ databases">
        <title>Senegalimassilia sp. nov. KGMB04484 isolated human feces.</title>
        <authorList>
            <person name="Han K.-I."/>
            <person name="Kim J.-S."/>
            <person name="Lee K.C."/>
            <person name="Suh M.K."/>
            <person name="Eom M.K."/>
            <person name="Lee J.H."/>
            <person name="Park S.-H."/>
            <person name="Kang S.W."/>
            <person name="Park J.-E."/>
            <person name="Oh B.S."/>
            <person name="Yu S.Y."/>
            <person name="Choi S.-H."/>
            <person name="Lee D.H."/>
            <person name="Yoon H."/>
            <person name="Kim B.-Y."/>
            <person name="Lee J.H."/>
            <person name="Lee J.-S."/>
        </authorList>
    </citation>
    <scope>NUCLEOTIDE SEQUENCE [LARGE SCALE GENOMIC DNA]</scope>
    <source>
        <strain evidence="2 3">KGMB04484</strain>
    </source>
</reference>
<feature type="domain" description="Peptidase C39-like" evidence="1">
    <location>
        <begin position="84"/>
        <end position="190"/>
    </location>
</feature>
<dbReference type="InterPro" id="IPR039564">
    <property type="entry name" value="Peptidase_C39-like"/>
</dbReference>
<name>A0A4Q2K4W9_9ACTN</name>